<dbReference type="SUPFAM" id="SSF48452">
    <property type="entry name" value="TPR-like"/>
    <property type="match status" value="1"/>
</dbReference>
<dbReference type="AlphaFoldDB" id="A0A345YJN4"/>
<keyword evidence="1" id="KW-0614">Plasmid</keyword>
<sequence>MIDGGDAWAKTDYYEALASISKSNAQNRQAARWVYASSLVGREEFSEALGVLTVMGQDDPDLELVPAYQLAIGASLTGLGRTSEALKALSGESLIRNPEACAWRMRALGEAGFASDALIQWGCAKTAVSDRSAKDRTPFLHAIAKAALISDKPAKALKLVNSLPDSDPAANLLRGQAHLDLGQEQEARLRLKRVADNGSPLQTANAELTMLEWRADQKRGTPQQLLEKLDQISFGWRGGELEERALRLRYKLAGDISDDHASLEAGATILRYFPEAGGGAEILTSLQRRLSEALDPESDTPLPEAAGLFWDYRDLAPAGATGDLMVNQLADRLQTARLYKRAAELLNYQLTTRLKDEAQGPTSVRVARLYILAGNPDQALEAIRATGRNVYPNETRWARRRVEAVALNHLGKTEEALAALEDVPSSEGIRSEIEWRRRNWKALADDGVIALPKAKTLSAIDQTLVLRHAVSLAMLGREEDLGKLRARYQASFKNASTAPAFDLLTSPVSDLKPNAVAEAMASIPTASPAGDLADLIATDPVVARKASS</sequence>
<proteinExistence type="predicted"/>
<dbReference type="OrthoDB" id="7431909at2"/>
<protein>
    <recommendedName>
        <fullName evidence="3">Tetratricopeptide repeat protein</fullName>
    </recommendedName>
</protein>
<geneLocation type="plasmid" evidence="1 2">
    <name>unnamed</name>
</geneLocation>
<gene>
    <name evidence="1" type="ORF">DVR09_16930</name>
</gene>
<reference evidence="1 2" key="1">
    <citation type="submission" date="2018-07" db="EMBL/GenBank/DDBJ databases">
        <title>Genome sequence of Erythrobacter strain YH-07, an antagonistic bacterium isolated from Yellow Sea.</title>
        <authorList>
            <person name="Tang T."/>
            <person name="Liu Q."/>
            <person name="Sun X."/>
        </authorList>
    </citation>
    <scope>NUCLEOTIDE SEQUENCE [LARGE SCALE GENOMIC DNA]</scope>
    <source>
        <strain evidence="1 2">YH-07</strain>
        <plasmid evidence="1 2">unnamed</plasmid>
    </source>
</reference>
<evidence type="ECO:0000313" key="2">
    <source>
        <dbReference type="Proteomes" id="UP000254508"/>
    </source>
</evidence>
<evidence type="ECO:0008006" key="3">
    <source>
        <dbReference type="Google" id="ProtNLM"/>
    </source>
</evidence>
<dbReference type="Proteomes" id="UP000254508">
    <property type="component" value="Plasmid unnamed"/>
</dbReference>
<keyword evidence="2" id="KW-1185">Reference proteome</keyword>
<accession>A0A345YJN4</accession>
<dbReference type="KEGG" id="err:DVR09_16930"/>
<dbReference type="InterPro" id="IPR011990">
    <property type="entry name" value="TPR-like_helical_dom_sf"/>
</dbReference>
<name>A0A345YJN4_9SPHN</name>
<organism evidence="1 2">
    <name type="scientific">Erythrobacter aureus</name>
    <dbReference type="NCBI Taxonomy" id="2182384"/>
    <lineage>
        <taxon>Bacteria</taxon>
        <taxon>Pseudomonadati</taxon>
        <taxon>Pseudomonadota</taxon>
        <taxon>Alphaproteobacteria</taxon>
        <taxon>Sphingomonadales</taxon>
        <taxon>Erythrobacteraceae</taxon>
        <taxon>Erythrobacter/Porphyrobacter group</taxon>
        <taxon>Erythrobacter</taxon>
    </lineage>
</organism>
<dbReference type="EMBL" id="CP031358">
    <property type="protein sequence ID" value="AXK44136.1"/>
    <property type="molecule type" value="Genomic_DNA"/>
</dbReference>
<evidence type="ECO:0000313" key="1">
    <source>
        <dbReference type="EMBL" id="AXK44136.1"/>
    </source>
</evidence>
<dbReference type="RefSeq" id="WP_115418449.1">
    <property type="nucleotide sequence ID" value="NZ_CP031358.1"/>
</dbReference>